<sequence>RDYAENRDPAREAALACAADLRGDGPGAGSELDESVRAAPRSGLPRPSGDWTGLLSLGYEQIPVAVHFGDRPSADVPAEGGASDTWDVTLDLPSEDAFGLAVQDLEYDGGILRFGLDLGEIVPFEGRVNGARILGRFVLSGREWLFLLER</sequence>
<accession>A0A956RPW0</accession>
<reference evidence="2" key="2">
    <citation type="journal article" date="2021" name="Microbiome">
        <title>Successional dynamics and alternative stable states in a saline activated sludge microbial community over 9 years.</title>
        <authorList>
            <person name="Wang Y."/>
            <person name="Ye J."/>
            <person name="Ju F."/>
            <person name="Liu L."/>
            <person name="Boyd J.A."/>
            <person name="Deng Y."/>
            <person name="Parks D.H."/>
            <person name="Jiang X."/>
            <person name="Yin X."/>
            <person name="Woodcroft B.J."/>
            <person name="Tyson G.W."/>
            <person name="Hugenholtz P."/>
            <person name="Polz M.F."/>
            <person name="Zhang T."/>
        </authorList>
    </citation>
    <scope>NUCLEOTIDE SEQUENCE</scope>
    <source>
        <strain evidence="2">HKST-UBA01</strain>
    </source>
</reference>
<feature type="region of interest" description="Disordered" evidence="1">
    <location>
        <begin position="22"/>
        <end position="45"/>
    </location>
</feature>
<evidence type="ECO:0000313" key="2">
    <source>
        <dbReference type="EMBL" id="MCA9727812.1"/>
    </source>
</evidence>
<evidence type="ECO:0000313" key="3">
    <source>
        <dbReference type="Proteomes" id="UP000697710"/>
    </source>
</evidence>
<gene>
    <name evidence="2" type="ORF">KC729_09030</name>
</gene>
<dbReference type="AlphaFoldDB" id="A0A956RPW0"/>
<reference evidence="2" key="1">
    <citation type="submission" date="2020-04" db="EMBL/GenBank/DDBJ databases">
        <authorList>
            <person name="Zhang T."/>
        </authorList>
    </citation>
    <scope>NUCLEOTIDE SEQUENCE</scope>
    <source>
        <strain evidence="2">HKST-UBA01</strain>
    </source>
</reference>
<dbReference type="EMBL" id="JAGQHR010000240">
    <property type="protein sequence ID" value="MCA9727812.1"/>
    <property type="molecule type" value="Genomic_DNA"/>
</dbReference>
<organism evidence="2 3">
    <name type="scientific">Eiseniibacteriota bacterium</name>
    <dbReference type="NCBI Taxonomy" id="2212470"/>
    <lineage>
        <taxon>Bacteria</taxon>
        <taxon>Candidatus Eiseniibacteriota</taxon>
    </lineage>
</organism>
<feature type="non-terminal residue" evidence="2">
    <location>
        <position position="1"/>
    </location>
</feature>
<dbReference type="Proteomes" id="UP000697710">
    <property type="component" value="Unassembled WGS sequence"/>
</dbReference>
<name>A0A956RPW0_UNCEI</name>
<evidence type="ECO:0000256" key="1">
    <source>
        <dbReference type="SAM" id="MobiDB-lite"/>
    </source>
</evidence>
<proteinExistence type="predicted"/>
<protein>
    <submittedName>
        <fullName evidence="2">Uncharacterized protein</fullName>
    </submittedName>
</protein>
<comment type="caution">
    <text evidence="2">The sequence shown here is derived from an EMBL/GenBank/DDBJ whole genome shotgun (WGS) entry which is preliminary data.</text>
</comment>